<gene>
    <name evidence="2" type="ORF">FPL22_10410</name>
</gene>
<evidence type="ECO:0000313" key="2">
    <source>
        <dbReference type="EMBL" id="TSJ79673.1"/>
    </source>
</evidence>
<dbReference type="Proteomes" id="UP000315648">
    <property type="component" value="Unassembled WGS sequence"/>
</dbReference>
<dbReference type="OrthoDB" id="366044at2"/>
<dbReference type="EMBL" id="VMBG01000001">
    <property type="protein sequence ID" value="TSJ79673.1"/>
    <property type="molecule type" value="Genomic_DNA"/>
</dbReference>
<proteinExistence type="predicted"/>
<dbReference type="Pfam" id="PF26300">
    <property type="entry name" value="PEPCK_PPi_lobe_2"/>
    <property type="match status" value="1"/>
</dbReference>
<dbReference type="RefSeq" id="WP_144230214.1">
    <property type="nucleotide sequence ID" value="NZ_CBCRVV010000012.1"/>
</dbReference>
<sequence>MPTTNSSPAPLSPEKLRLAINLRLGMLGCASAGGDDEVDMAGIAAPLFAQQRELSRRLAQQLPPVDERIQHFLNTYLAETGPAPRLPSRTFILDRPGIARELSLPVDGDTVDSPLLKSYRLQNGVLHNPANDRRTTQGVFHIAEGGLPVPDDKLAVPKLTFSRLLDLAVRHPADLLRLPYTAGRPSPAECIVSLLLRPLVVPAVPGFIGEKRMEIRFFAPGSLVSNLDFVEGIFGNAGDPFLAENDAALDVDGWTGHTGCVILAPHLVGVRKHLVGLPHWDLATPRQRRDGMCWKTEDELYNGGSAFKVCARDARGVMVTLIADNYYGYCKKEVKTQISYAANLFGLAEEEHAGGALVFPSYDLGEDFSGYTRAGDASYTVATVIARDPELWAVQAEGHAISTQDVDTVLVPEETHFNLRKQSISWRGVDGTGREIKLLAGKTYIRPGGYSVHMEPVRGERGQWRLVGTVPETTLCHKPSTVSGGGKSEISKAISDAILPGHVFVADHDKDMEAVTQLLERDYSDRFLDPARAGKDLRPVLSIERTLGSVIKLLTPSRRDYTPVYNSWLASIPQHIKELVFVIKRHHRPDWAGNWRAHFSVDTINGRPGNELKLDGRKLIVNTLRVGYEEDGSWRVFGLRHDFHPAAKVQMEDDITASVVAPIAPQVPGIGAPVSLKFVQNCEALLFQRPDDAIHRGYDKQAEADISTPGTFLSNYAPLTTGDALAFIEDAVGFSAYTAPMQAVIRKAAANTTNASPAYFVSSAHPRIVGGKPSKNPRYLQVRPDVANPKATALAYLGLRLSRRLAADKPVLTPVNVVVPGRRNNPPEPGVRALCCFNPLHFLELPELFMEFISSMTGKSPSTTGAGSEGALTKSPFNALPPVIDLNAALVSAILTGHDVFLSSAGCVGPKVRVDHDVSLLVPEVFSRMSAAERAAPQLIAEGCFEKLLDFEHRGKTVRASRLGYRITTRFVRIYFGRVFTHPHVVFTDEMLRPELQDIDIFADGVDTIVTTHQRVAESYFADGSIEQAIPPLRALLEIMAKGQTSAGHGLDAPEVRGLFGREQMLASDWYQARLDAKQKNETTLWSHHVKSLEGILDQEGYAEVVTRLSLKLRLIHAKTELERVQSPAYRQSLEGTLGVHPL</sequence>
<reference evidence="2 3" key="1">
    <citation type="submission" date="2019-07" db="EMBL/GenBank/DDBJ databases">
        <title>Description of 53C-WASEF.</title>
        <authorList>
            <person name="Pitt A."/>
            <person name="Hahn M.W."/>
        </authorList>
    </citation>
    <scope>NUCLEOTIDE SEQUENCE [LARGE SCALE GENOMIC DNA]</scope>
    <source>
        <strain evidence="2 3">53C-WASEF</strain>
    </source>
</reference>
<name>A0A556QSS7_9BACT</name>
<protein>
    <recommendedName>
        <fullName evidence="1">PPi-type phosphoenolpyruvate carboxykinase lobe 2 domain-containing protein</fullName>
    </recommendedName>
</protein>
<accession>A0A556QSS7</accession>
<keyword evidence="3" id="KW-1185">Reference proteome</keyword>
<organism evidence="2 3">
    <name type="scientific">Rariglobus hedericola</name>
    <dbReference type="NCBI Taxonomy" id="2597822"/>
    <lineage>
        <taxon>Bacteria</taxon>
        <taxon>Pseudomonadati</taxon>
        <taxon>Verrucomicrobiota</taxon>
        <taxon>Opitutia</taxon>
        <taxon>Opitutales</taxon>
        <taxon>Opitutaceae</taxon>
        <taxon>Rariglobus</taxon>
    </lineage>
</organism>
<dbReference type="AlphaFoldDB" id="A0A556QSS7"/>
<dbReference type="InterPro" id="IPR058710">
    <property type="entry name" value="PEPCK_lobe_2"/>
</dbReference>
<feature type="domain" description="PPi-type phosphoenolpyruvate carboxykinase lobe 2" evidence="1">
    <location>
        <begin position="505"/>
        <end position="614"/>
    </location>
</feature>
<evidence type="ECO:0000313" key="3">
    <source>
        <dbReference type="Proteomes" id="UP000315648"/>
    </source>
</evidence>
<comment type="caution">
    <text evidence="2">The sequence shown here is derived from an EMBL/GenBank/DDBJ whole genome shotgun (WGS) entry which is preliminary data.</text>
</comment>
<evidence type="ECO:0000259" key="1">
    <source>
        <dbReference type="Pfam" id="PF26300"/>
    </source>
</evidence>